<name>A0A370TG70_9HELO</name>
<feature type="signal peptide" evidence="7">
    <location>
        <begin position="1"/>
        <end position="18"/>
    </location>
</feature>
<evidence type="ECO:0000256" key="7">
    <source>
        <dbReference type="SAM" id="SignalP"/>
    </source>
</evidence>
<keyword evidence="10" id="KW-1185">Reference proteome</keyword>
<dbReference type="OrthoDB" id="5985073at2759"/>
<evidence type="ECO:0000256" key="5">
    <source>
        <dbReference type="ARBA" id="ARBA00023136"/>
    </source>
</evidence>
<dbReference type="PROSITE" id="PS51212">
    <property type="entry name" value="WSC"/>
    <property type="match status" value="2"/>
</dbReference>
<dbReference type="Proteomes" id="UP000254866">
    <property type="component" value="Unassembled WGS sequence"/>
</dbReference>
<dbReference type="PANTHER" id="PTHR24269">
    <property type="entry name" value="KREMEN PROTEIN"/>
    <property type="match status" value="1"/>
</dbReference>
<dbReference type="InterPro" id="IPR002889">
    <property type="entry name" value="WSC_carb-bd"/>
</dbReference>
<keyword evidence="5" id="KW-0472">Membrane</keyword>
<dbReference type="GeneID" id="43601098"/>
<dbReference type="Pfam" id="PF01822">
    <property type="entry name" value="WSC"/>
    <property type="match status" value="2"/>
</dbReference>
<gene>
    <name evidence="9" type="ORF">BP5553_08249</name>
</gene>
<feature type="domain" description="WSC" evidence="8">
    <location>
        <begin position="33"/>
        <end position="126"/>
    </location>
</feature>
<evidence type="ECO:0000259" key="8">
    <source>
        <dbReference type="PROSITE" id="PS51212"/>
    </source>
</evidence>
<reference evidence="9 10" key="1">
    <citation type="journal article" date="2018" name="IMA Fungus">
        <title>IMA Genome-F 9: Draft genome sequence of Annulohypoxylon stygium, Aspergillus mulundensis, Berkeleyomyces basicola (syn. Thielaviopsis basicola), Ceratocystis smalleyi, two Cercospora beticola strains, Coleophoma cylindrospora, Fusarium fracticaudum, Phialophora cf. hyalina, and Morchella septimelata.</title>
        <authorList>
            <person name="Wingfield B.D."/>
            <person name="Bills G.F."/>
            <person name="Dong Y."/>
            <person name="Huang W."/>
            <person name="Nel W.J."/>
            <person name="Swalarsk-Parry B.S."/>
            <person name="Vaghefi N."/>
            <person name="Wilken P.M."/>
            <person name="An Z."/>
            <person name="de Beer Z.W."/>
            <person name="De Vos L."/>
            <person name="Chen L."/>
            <person name="Duong T.A."/>
            <person name="Gao Y."/>
            <person name="Hammerbacher A."/>
            <person name="Kikkert J.R."/>
            <person name="Li Y."/>
            <person name="Li H."/>
            <person name="Li K."/>
            <person name="Li Q."/>
            <person name="Liu X."/>
            <person name="Ma X."/>
            <person name="Naidoo K."/>
            <person name="Pethybridge S.J."/>
            <person name="Sun J."/>
            <person name="Steenkamp E.T."/>
            <person name="van der Nest M.A."/>
            <person name="van Wyk S."/>
            <person name="Wingfield M.J."/>
            <person name="Xiong C."/>
            <person name="Yue Q."/>
            <person name="Zhang X."/>
        </authorList>
    </citation>
    <scope>NUCLEOTIDE SEQUENCE [LARGE SCALE GENOMIC DNA]</scope>
    <source>
        <strain evidence="9 10">BP 5553</strain>
    </source>
</reference>
<dbReference type="PANTHER" id="PTHR24269:SF16">
    <property type="entry name" value="PROTEIN SLG1"/>
    <property type="match status" value="1"/>
</dbReference>
<sequence>MSMSSTLVLGLLASATSALVARDSTLSARQGPAYSYLGCYTEGTGVRALGAYNSVNYTTMTVEICAGLCLPTYTLFGLEYGGECWCANVFGTGAVAAPETECSMPCGGSATEICGAGNRLSVYSTTPAAPAAPVHVPAAGGYTRTGCYTEGNGTRALSGAEEVNYATMTVEICAAFCATGSFQVMGVEYGGECYCGSLTQFSASGSVVAPDSECSMLCAGNSTEYCGAGNRLDLYQTTAP</sequence>
<protein>
    <submittedName>
        <fullName evidence="9">WSC containing protein</fullName>
    </submittedName>
</protein>
<evidence type="ECO:0000256" key="4">
    <source>
        <dbReference type="ARBA" id="ARBA00022989"/>
    </source>
</evidence>
<dbReference type="STRING" id="2656787.A0A370TG70"/>
<keyword evidence="3 7" id="KW-0732">Signal</keyword>
<keyword evidence="2" id="KW-0812">Transmembrane</keyword>
<evidence type="ECO:0000256" key="1">
    <source>
        <dbReference type="ARBA" id="ARBA00004167"/>
    </source>
</evidence>
<comment type="subcellular location">
    <subcellularLocation>
        <location evidence="1">Membrane</location>
        <topology evidence="1">Single-pass membrane protein</topology>
    </subcellularLocation>
</comment>
<evidence type="ECO:0000256" key="3">
    <source>
        <dbReference type="ARBA" id="ARBA00022729"/>
    </source>
</evidence>
<dbReference type="InterPro" id="IPR051836">
    <property type="entry name" value="Kremen_rcpt"/>
</dbReference>
<keyword evidence="6" id="KW-0325">Glycoprotein</keyword>
<dbReference type="EMBL" id="NPIC01000008">
    <property type="protein sequence ID" value="RDL33881.1"/>
    <property type="molecule type" value="Genomic_DNA"/>
</dbReference>
<feature type="chain" id="PRO_5016910030" evidence="7">
    <location>
        <begin position="19"/>
        <end position="240"/>
    </location>
</feature>
<dbReference type="RefSeq" id="XP_031867163.1">
    <property type="nucleotide sequence ID" value="XM_032016872.1"/>
</dbReference>
<dbReference type="GO" id="GO:0005886">
    <property type="term" value="C:plasma membrane"/>
    <property type="evidence" value="ECO:0007669"/>
    <property type="project" value="TreeGrafter"/>
</dbReference>
<evidence type="ECO:0000256" key="2">
    <source>
        <dbReference type="ARBA" id="ARBA00022692"/>
    </source>
</evidence>
<dbReference type="SMART" id="SM00321">
    <property type="entry name" value="WSC"/>
    <property type="match status" value="2"/>
</dbReference>
<feature type="domain" description="WSC" evidence="8">
    <location>
        <begin position="141"/>
        <end position="238"/>
    </location>
</feature>
<evidence type="ECO:0000313" key="9">
    <source>
        <dbReference type="EMBL" id="RDL33881.1"/>
    </source>
</evidence>
<dbReference type="AlphaFoldDB" id="A0A370TG70"/>
<proteinExistence type="predicted"/>
<accession>A0A370TG70</accession>
<comment type="caution">
    <text evidence="9">The sequence shown here is derived from an EMBL/GenBank/DDBJ whole genome shotgun (WGS) entry which is preliminary data.</text>
</comment>
<keyword evidence="4" id="KW-1133">Transmembrane helix</keyword>
<organism evidence="9 10">
    <name type="scientific">Venustampulla echinocandica</name>
    <dbReference type="NCBI Taxonomy" id="2656787"/>
    <lineage>
        <taxon>Eukaryota</taxon>
        <taxon>Fungi</taxon>
        <taxon>Dikarya</taxon>
        <taxon>Ascomycota</taxon>
        <taxon>Pezizomycotina</taxon>
        <taxon>Leotiomycetes</taxon>
        <taxon>Helotiales</taxon>
        <taxon>Pleuroascaceae</taxon>
        <taxon>Venustampulla</taxon>
    </lineage>
</organism>
<evidence type="ECO:0000313" key="10">
    <source>
        <dbReference type="Proteomes" id="UP000254866"/>
    </source>
</evidence>
<evidence type="ECO:0000256" key="6">
    <source>
        <dbReference type="ARBA" id="ARBA00023180"/>
    </source>
</evidence>